<evidence type="ECO:0000313" key="4">
    <source>
        <dbReference type="Proteomes" id="UP000092582"/>
    </source>
</evidence>
<keyword evidence="1" id="KW-0472">Membrane</keyword>
<name>A0A1B1BGS0_9MICO</name>
<evidence type="ECO:0000313" key="3">
    <source>
        <dbReference type="EMBL" id="ANP71815.1"/>
    </source>
</evidence>
<evidence type="ECO:0000259" key="2">
    <source>
        <dbReference type="Pfam" id="PF01882"/>
    </source>
</evidence>
<dbReference type="PATRIC" id="fig|670052.7.peg.877"/>
<organism evidence="3 4">
    <name type="scientific">Cryobacterium arcticum</name>
    <dbReference type="NCBI Taxonomy" id="670052"/>
    <lineage>
        <taxon>Bacteria</taxon>
        <taxon>Bacillati</taxon>
        <taxon>Actinomycetota</taxon>
        <taxon>Actinomycetes</taxon>
        <taxon>Micrococcales</taxon>
        <taxon>Microbacteriaceae</taxon>
        <taxon>Cryobacterium</taxon>
    </lineage>
</organism>
<protein>
    <recommendedName>
        <fullName evidence="2">DUF58 domain-containing protein</fullName>
    </recommendedName>
</protein>
<evidence type="ECO:0000256" key="1">
    <source>
        <dbReference type="SAM" id="Phobius"/>
    </source>
</evidence>
<dbReference type="PROSITE" id="PS51257">
    <property type="entry name" value="PROKAR_LIPOPROTEIN"/>
    <property type="match status" value="1"/>
</dbReference>
<dbReference type="PANTHER" id="PTHR34351">
    <property type="entry name" value="SLR1927 PROTEIN-RELATED"/>
    <property type="match status" value="1"/>
</dbReference>
<dbReference type="InterPro" id="IPR002881">
    <property type="entry name" value="DUF58"/>
</dbReference>
<accession>A0A1B1BGS0</accession>
<dbReference type="EMBL" id="CP016282">
    <property type="protein sequence ID" value="ANP71815.1"/>
    <property type="molecule type" value="Genomic_DNA"/>
</dbReference>
<keyword evidence="1" id="KW-0812">Transmembrane</keyword>
<dbReference type="RefSeq" id="WP_066593752.1">
    <property type="nucleotide sequence ID" value="NZ_CP016282.1"/>
</dbReference>
<keyword evidence="1" id="KW-1133">Transmembrane helix</keyword>
<reference evidence="3 4" key="1">
    <citation type="submission" date="2016-06" db="EMBL/GenBank/DDBJ databases">
        <title>Genome sequencing of Cryobacterium arcticum PAMC 27867.</title>
        <authorList>
            <person name="Lee J."/>
            <person name="Kim O.-S."/>
        </authorList>
    </citation>
    <scope>NUCLEOTIDE SEQUENCE [LARGE SCALE GENOMIC DNA]</scope>
    <source>
        <strain evidence="3 4">PAMC 27867</strain>
    </source>
</reference>
<dbReference type="AlphaFoldDB" id="A0A1B1BGS0"/>
<dbReference type="OrthoDB" id="9812729at2"/>
<dbReference type="Proteomes" id="UP000092582">
    <property type="component" value="Chromosome 1"/>
</dbReference>
<dbReference type="PANTHER" id="PTHR34351:SF1">
    <property type="entry name" value="SLR1927 PROTEIN"/>
    <property type="match status" value="1"/>
</dbReference>
<proteinExistence type="predicted"/>
<dbReference type="Pfam" id="PF01882">
    <property type="entry name" value="DUF58"/>
    <property type="match status" value="1"/>
</dbReference>
<dbReference type="STRING" id="670052.PA27867_0848"/>
<dbReference type="KEGG" id="cart:PA27867_0848"/>
<feature type="domain" description="DUF58" evidence="2">
    <location>
        <begin position="200"/>
        <end position="290"/>
    </location>
</feature>
<sequence length="390" mass="40824" precursor="true">MRSNLRMLRAVTPLGWAVSCCALAALAAGYTLGWAELVTIGWAAAVLVAVAVAYLFGGTSHRISLSLPVDRVVAGERVPGQVDVQNPTGRRLGAVTVQVPVGAGGVAEFPVPSLAAHAVLDEVFVVPAEHRGIVPIGPVHTVRGDPVGLVRRETVLAQRIDLYVHPRTIAIPSMSQGFVRDLEGTPTRDLTSSDIAFHALREYQPGDDRRSIHWKSTARTGRFMVRQYEQTRRSHLLVVFSLAPADYAGDEEFELAVSVAGSLGVRAIRDARTVSVLVSSGPLATVTPARLLDGLSGVDLTPSAAGLRTLARQAARSVAGLSVVFLVCGSSTPLAVLRAAAAGFPLGVEVVAVVCDPGARPGLVHSGNLSLVTIGFLDDLKQSLARGAAA</sequence>
<keyword evidence="4" id="KW-1185">Reference proteome</keyword>
<feature type="transmembrane region" description="Helical" evidence="1">
    <location>
        <begin position="37"/>
        <end position="57"/>
    </location>
</feature>
<gene>
    <name evidence="3" type="ORF">PA27867_0848</name>
</gene>